<sequence length="345" mass="38487">MQKVQNAHDVQYSSHSKHDEYINIWYSIAIFFIQYMQMLRHKLGIQRATICLLAVVAAINTKVCIAETVNRAGDDQHLFNCHTGEAFSPPSSAHNLTVLIHGNAGNVLDMSPLARIAEQHQQITACFTYNQRHSMKRSARLLSQKLDTLSNRYSLTSMRLVGHSLGGLIARKSLTMLSAETVPDDIQLVTIAAPFAGVRIAEGCGNMALRVLSLGIQDLACWFISGDKWHELTTASRFIQQPGALPKSLSLHLHIITQESDSCRYYDMQGQCITDDFVFTPYEQQLSQRDRHLHTQQLEITAGHTEIIGKYGPIPDSLRSAMNWQFGSQLEQLASLVATPAPLSD</sequence>
<dbReference type="Gene3D" id="3.40.50.1820">
    <property type="entry name" value="alpha/beta hydrolase"/>
    <property type="match status" value="1"/>
</dbReference>
<dbReference type="OrthoDB" id="556502at2"/>
<evidence type="ECO:0000313" key="4">
    <source>
        <dbReference type="Proteomes" id="UP000434580"/>
    </source>
</evidence>
<dbReference type="Pfam" id="PF05057">
    <property type="entry name" value="DUF676"/>
    <property type="match status" value="1"/>
</dbReference>
<keyword evidence="1" id="KW-0812">Transmembrane</keyword>
<accession>A0A5S9QP70</accession>
<dbReference type="AlphaFoldDB" id="A0A5S9QP70"/>
<proteinExistence type="predicted"/>
<dbReference type="InterPro" id="IPR007751">
    <property type="entry name" value="DUF676_lipase-like"/>
</dbReference>
<dbReference type="Proteomes" id="UP000434580">
    <property type="component" value="Unassembled WGS sequence"/>
</dbReference>
<keyword evidence="1" id="KW-0472">Membrane</keyword>
<protein>
    <recommendedName>
        <fullName evidence="2">DUF676 domain-containing protein</fullName>
    </recommendedName>
</protein>
<feature type="domain" description="DUF676" evidence="2">
    <location>
        <begin position="92"/>
        <end position="203"/>
    </location>
</feature>
<organism evidence="3 4">
    <name type="scientific">BD1-7 clade bacterium</name>
    <dbReference type="NCBI Taxonomy" id="2029982"/>
    <lineage>
        <taxon>Bacteria</taxon>
        <taxon>Pseudomonadati</taxon>
        <taxon>Pseudomonadota</taxon>
        <taxon>Gammaproteobacteria</taxon>
        <taxon>Cellvibrionales</taxon>
        <taxon>Spongiibacteraceae</taxon>
        <taxon>BD1-7 clade</taxon>
    </lineage>
</organism>
<feature type="transmembrane region" description="Helical" evidence="1">
    <location>
        <begin position="22"/>
        <end position="39"/>
    </location>
</feature>
<gene>
    <name evidence="3" type="ORF">DPBNPPHM_02496</name>
</gene>
<evidence type="ECO:0000256" key="1">
    <source>
        <dbReference type="SAM" id="Phobius"/>
    </source>
</evidence>
<keyword evidence="1" id="KW-1133">Transmembrane helix</keyword>
<evidence type="ECO:0000259" key="2">
    <source>
        <dbReference type="Pfam" id="PF05057"/>
    </source>
</evidence>
<dbReference type="EMBL" id="CACSII010000020">
    <property type="protein sequence ID" value="CAA0119692.1"/>
    <property type="molecule type" value="Genomic_DNA"/>
</dbReference>
<dbReference type="InterPro" id="IPR029058">
    <property type="entry name" value="AB_hydrolase_fold"/>
</dbReference>
<name>A0A5S9QP70_9GAMM</name>
<reference evidence="3 4" key="1">
    <citation type="submission" date="2019-11" db="EMBL/GenBank/DDBJ databases">
        <authorList>
            <person name="Holert J."/>
        </authorList>
    </citation>
    <scope>NUCLEOTIDE SEQUENCE [LARGE SCALE GENOMIC DNA]</scope>
    <source>
        <strain evidence="3">BC5_2</strain>
    </source>
</reference>
<evidence type="ECO:0000313" key="3">
    <source>
        <dbReference type="EMBL" id="CAA0119692.1"/>
    </source>
</evidence>
<dbReference type="SUPFAM" id="SSF53474">
    <property type="entry name" value="alpha/beta-Hydrolases"/>
    <property type="match status" value="1"/>
</dbReference>